<dbReference type="AlphaFoldDB" id="A0A0G3BVX9"/>
<keyword evidence="6" id="KW-1185">Reference proteome</keyword>
<feature type="region of interest" description="Disordered" evidence="2">
    <location>
        <begin position="782"/>
        <end position="805"/>
    </location>
</feature>
<keyword evidence="3" id="KW-0472">Membrane</keyword>
<dbReference type="NCBIfam" id="TIGR02675">
    <property type="entry name" value="tape_meas_nterm"/>
    <property type="match status" value="1"/>
</dbReference>
<dbReference type="InterPro" id="IPR013491">
    <property type="entry name" value="Tape_meas_N"/>
</dbReference>
<evidence type="ECO:0000313" key="6">
    <source>
        <dbReference type="Proteomes" id="UP000035352"/>
    </source>
</evidence>
<dbReference type="Pfam" id="PF20155">
    <property type="entry name" value="TMP_3"/>
    <property type="match status" value="1"/>
</dbReference>
<feature type="transmembrane region" description="Helical" evidence="3">
    <location>
        <begin position="495"/>
        <end position="518"/>
    </location>
</feature>
<dbReference type="RefSeq" id="WP_238947646.1">
    <property type="nucleotide sequence ID" value="NZ_CP011371.1"/>
</dbReference>
<gene>
    <name evidence="5" type="ORF">AAW51_3994</name>
</gene>
<dbReference type="Proteomes" id="UP000035352">
    <property type="component" value="Chromosome"/>
</dbReference>
<evidence type="ECO:0000256" key="1">
    <source>
        <dbReference type="SAM" id="Coils"/>
    </source>
</evidence>
<evidence type="ECO:0000256" key="3">
    <source>
        <dbReference type="SAM" id="Phobius"/>
    </source>
</evidence>
<dbReference type="STRING" id="413882.AAW51_3994"/>
<feature type="compositionally biased region" description="Basic and acidic residues" evidence="2">
    <location>
        <begin position="792"/>
        <end position="805"/>
    </location>
</feature>
<dbReference type="EMBL" id="CP011371">
    <property type="protein sequence ID" value="AKJ30685.1"/>
    <property type="molecule type" value="Genomic_DNA"/>
</dbReference>
<evidence type="ECO:0000259" key="4">
    <source>
        <dbReference type="Pfam" id="PF20155"/>
    </source>
</evidence>
<keyword evidence="3" id="KW-1133">Transmembrane helix</keyword>
<accession>A0A0G3BVX9</accession>
<dbReference type="KEGG" id="pbh:AAW51_3994"/>
<proteinExistence type="predicted"/>
<evidence type="ECO:0000313" key="5">
    <source>
        <dbReference type="EMBL" id="AKJ30685.1"/>
    </source>
</evidence>
<keyword evidence="3" id="KW-0812">Transmembrane</keyword>
<feature type="domain" description="Tape measure protein N-terminal" evidence="4">
    <location>
        <begin position="177"/>
        <end position="365"/>
    </location>
</feature>
<keyword evidence="1" id="KW-0175">Coiled coil</keyword>
<dbReference type="PATRIC" id="fig|413882.6.peg.4169"/>
<feature type="region of interest" description="Disordered" evidence="2">
    <location>
        <begin position="690"/>
        <end position="717"/>
    </location>
</feature>
<reference evidence="5 6" key="1">
    <citation type="submission" date="2015-05" db="EMBL/GenBank/DDBJ databases">
        <authorList>
            <person name="Tang B."/>
            <person name="Yu Y."/>
        </authorList>
    </citation>
    <scope>NUCLEOTIDE SEQUENCE [LARGE SCALE GENOMIC DNA]</scope>
    <source>
        <strain evidence="5 6">DSM 7029</strain>
    </source>
</reference>
<feature type="coiled-coil region" evidence="1">
    <location>
        <begin position="807"/>
        <end position="856"/>
    </location>
</feature>
<feature type="transmembrane region" description="Helical" evidence="3">
    <location>
        <begin position="389"/>
        <end position="415"/>
    </location>
</feature>
<name>A0A0G3BVX9_9BURK</name>
<sequence>MALNRAQILITAVDDTRRAFQTIQASLTQLREQAGLVGISLRGVGAAIGTGAGVRELQAAASQYDALQGRLQLAAASQETFNRAEAERLDIARRNQAALAETVAMYARLTPAARTAARSQGEVVSATAEIGRAAAQSARALQPLQSGLARLRAEAGELGAALGRIGVAIGVGLGVRELAAAADQYKELQARLKLAVTSQEEFNRAEGELFEMAQRNRAPWAETVSLYGKLAPAMQALGRSQSEALATTDAVGQAIALSGGSAEGAAGALLQFGQAVDGGVLRAEEFNSIIEQTPRLARALADGLGVPRGALRGLVEQGKITSAAMIDALLKQRDRLAEEYGSLPDTVSGALTRLRNAFVRAFGRWDSGSGVSAGLAQAIQLIAQHIETLINLVGVALMAAFGRMISGLVASAAAARAEAAMRLVQLRGLEAEAIMRMRVATAALAQARAQGSTAVALAADAVQARKQATAATAAVTQAVASTTLLGRAAGLLRGALALLGGPVGIVVTVIGLLGTALYSARDAVVEFGGRTASIRQIVVATWELVAEKVRAVWQVLAELVQINDSTWARLRDAVSAGAGAVGSVLRRMVNGVIGSFNALGQVAGKTAGFLVERFRTAFSNVGAMAEALGRDVSAAFSGDFSMSALKAQFSSNLQQMRGFGDELAGTVREALGRDYLGEAAQAIAARIQPDAKKKETYAQPPKPGAAPATQAGASSRQALLKAQADAEFQLLKDGLERAQVALDRALEDRTISIRAYHEGKARLEQQEIDAEIARTRQLLAEQQRLARPSNKPGDKPGDKPDDKPDERLKARAEIAKIEADLAVLNNRRADVAVANARKAAQAERELREELARVRQELFDMTGVATGQDRRAAIEQQYRPLIERLRAEGDSEGVATVGRLVDVQAATADLAVYEREFDGTLSRMRALEQSIDLQRQAGRITESQAQQQILALHRETGVALDALLPKLEATAAAIGPEAVARVQGWKNEIAQVKLPVDAVALSINGAVQNGFGQLFQDIGSGAKSAKDAFSEFGRSVLNTINRIASQKLAEALFGNLFSGAGGGGGFGGLVSSLFQGFARGGYVTGPGTSTSDSIPARLSAGEFVVNAAAVRRVGVAFLHSLNGISRGPQVHGPALAFAAGGLVPDVQPPQPAPQGQGVRIVNVIDPAMAGDYLNSSAGEKTILNILQRNAGAIRQVLA</sequence>
<organism evidence="5 6">
    <name type="scientific">Caldimonas brevitalea</name>
    <dbReference type="NCBI Taxonomy" id="413882"/>
    <lineage>
        <taxon>Bacteria</taxon>
        <taxon>Pseudomonadati</taxon>
        <taxon>Pseudomonadota</taxon>
        <taxon>Betaproteobacteria</taxon>
        <taxon>Burkholderiales</taxon>
        <taxon>Sphaerotilaceae</taxon>
        <taxon>Caldimonas</taxon>
    </lineage>
</organism>
<evidence type="ECO:0000256" key="2">
    <source>
        <dbReference type="SAM" id="MobiDB-lite"/>
    </source>
</evidence>
<protein>
    <submittedName>
        <fullName evidence="5">Phage tail length tape-measure protein</fullName>
    </submittedName>
</protein>